<feature type="domain" description="HTH araC/xylS-type" evidence="6">
    <location>
        <begin position="10"/>
        <end position="109"/>
    </location>
</feature>
<dbReference type="PANTHER" id="PTHR43280:SF10">
    <property type="entry name" value="REGULATORY PROTEIN POCR"/>
    <property type="match status" value="1"/>
</dbReference>
<dbReference type="SMART" id="SM00028">
    <property type="entry name" value="TPR"/>
    <property type="match status" value="4"/>
</dbReference>
<organism evidence="7 8">
    <name type="scientific">Spirosoma profusum</name>
    <dbReference type="NCBI Taxonomy" id="2771354"/>
    <lineage>
        <taxon>Bacteria</taxon>
        <taxon>Pseudomonadati</taxon>
        <taxon>Bacteroidota</taxon>
        <taxon>Cytophagia</taxon>
        <taxon>Cytophagales</taxon>
        <taxon>Cytophagaceae</taxon>
        <taxon>Spirosoma</taxon>
    </lineage>
</organism>
<name>A0A926Y1L8_9BACT</name>
<dbReference type="SUPFAM" id="SSF46689">
    <property type="entry name" value="Homeodomain-like"/>
    <property type="match status" value="1"/>
</dbReference>
<feature type="transmembrane region" description="Helical" evidence="5">
    <location>
        <begin position="157"/>
        <end position="179"/>
    </location>
</feature>
<protein>
    <submittedName>
        <fullName evidence="7">Helix-turn-helix domain-containing protein</fullName>
    </submittedName>
</protein>
<evidence type="ECO:0000259" key="6">
    <source>
        <dbReference type="PROSITE" id="PS01124"/>
    </source>
</evidence>
<keyword evidence="5" id="KW-1133">Transmembrane helix</keyword>
<evidence type="ECO:0000256" key="4">
    <source>
        <dbReference type="PROSITE-ProRule" id="PRU00339"/>
    </source>
</evidence>
<comment type="caution">
    <text evidence="7">The sequence shown here is derived from an EMBL/GenBank/DDBJ whole genome shotgun (WGS) entry which is preliminary data.</text>
</comment>
<dbReference type="PROSITE" id="PS50005">
    <property type="entry name" value="TPR"/>
    <property type="match status" value="1"/>
</dbReference>
<keyword evidence="1" id="KW-0805">Transcription regulation</keyword>
<keyword evidence="5" id="KW-0472">Membrane</keyword>
<evidence type="ECO:0000256" key="2">
    <source>
        <dbReference type="ARBA" id="ARBA00023125"/>
    </source>
</evidence>
<keyword evidence="5" id="KW-0812">Transmembrane</keyword>
<evidence type="ECO:0000256" key="1">
    <source>
        <dbReference type="ARBA" id="ARBA00023015"/>
    </source>
</evidence>
<evidence type="ECO:0000256" key="5">
    <source>
        <dbReference type="SAM" id="Phobius"/>
    </source>
</evidence>
<reference evidence="7" key="1">
    <citation type="submission" date="2020-09" db="EMBL/GenBank/DDBJ databases">
        <authorList>
            <person name="Kim M.K."/>
        </authorList>
    </citation>
    <scope>NUCLEOTIDE SEQUENCE</scope>
    <source>
        <strain evidence="7">BT702</strain>
    </source>
</reference>
<keyword evidence="3" id="KW-0804">Transcription</keyword>
<keyword evidence="8" id="KW-1185">Reference proteome</keyword>
<dbReference type="Gene3D" id="1.10.10.60">
    <property type="entry name" value="Homeodomain-like"/>
    <property type="match status" value="1"/>
</dbReference>
<dbReference type="InterPro" id="IPR011990">
    <property type="entry name" value="TPR-like_helical_dom_sf"/>
</dbReference>
<accession>A0A926Y1L8</accession>
<keyword evidence="2" id="KW-0238">DNA-binding</keyword>
<sequence length="644" mass="72446">MISSEGEFIPKLKSLIDANLDNPSFSVDAICTELGISRAQLHRIVKDQFDLSVTLYIRKVRLEKANELLTNTNLRISEVADRVGINNPQNFSKYFTETFAISPTEFRRLKQAPANGADVVTPETITIPDAMLPPVLAAPDVAIPPDSHSSSKRANRWVLYGFLLIVLVLGLTIFITTYVQSDARPSDDVKTSLTVLPLINMGSPDTDPICERLMEDIHTGVSLIPHLRVIARSSSDQYRNTQKSIWQIGDDLRVANILRGKVLKSGEQIQMKIELIDAKEDRLIWTKNYNVAHRDVFQLTDQITQDVAKQLNLENKPTSSEKLELARTKNTVAYNHFLQGRQLVITRVKSDVLESITRFDQALALDSTFAEAYALKALAYYVLPETDTIKPPKNKQIAEQLALTAIRIDPGNSTAYGILGTIYFDTRQWQAASNAFKIALQNNPNDAQINYWYSLLLRAIGRVDESVQYSSKAIALDPLHPVFMGGHIANCAYARKFDLARAGIESGEVLFKQSYSYQSGISRFWISQRAYDRAVTDLQKALLLNPDDNGNLPALMYCEAKRGNRSKAQAYLRGLASTTPRIDYNRAVVYAGLNQSDSSLYYLKKAADAGYIYRDMKVVTFFEPYHAHPVFKGILRQYHYPSDR</sequence>
<feature type="repeat" description="TPR" evidence="4">
    <location>
        <begin position="413"/>
        <end position="446"/>
    </location>
</feature>
<dbReference type="SUPFAM" id="SSF48452">
    <property type="entry name" value="TPR-like"/>
    <property type="match status" value="2"/>
</dbReference>
<evidence type="ECO:0000313" key="7">
    <source>
        <dbReference type="EMBL" id="MBD2700191.1"/>
    </source>
</evidence>
<dbReference type="InterPro" id="IPR009057">
    <property type="entry name" value="Homeodomain-like_sf"/>
</dbReference>
<dbReference type="Pfam" id="PF13432">
    <property type="entry name" value="TPR_16"/>
    <property type="match status" value="1"/>
</dbReference>
<dbReference type="Gene3D" id="1.25.40.10">
    <property type="entry name" value="Tetratricopeptide repeat domain"/>
    <property type="match status" value="2"/>
</dbReference>
<dbReference type="PROSITE" id="PS01124">
    <property type="entry name" value="HTH_ARAC_FAMILY_2"/>
    <property type="match status" value="1"/>
</dbReference>
<gene>
    <name evidence="7" type="ORF">IC229_06065</name>
</gene>
<dbReference type="EMBL" id="JACWZY010000003">
    <property type="protein sequence ID" value="MBD2700191.1"/>
    <property type="molecule type" value="Genomic_DNA"/>
</dbReference>
<dbReference type="RefSeq" id="WP_190886039.1">
    <property type="nucleotide sequence ID" value="NZ_JACWZY010000003.1"/>
</dbReference>
<dbReference type="AlphaFoldDB" id="A0A926Y1L8"/>
<evidence type="ECO:0000313" key="8">
    <source>
        <dbReference type="Proteomes" id="UP000598820"/>
    </source>
</evidence>
<dbReference type="PANTHER" id="PTHR43280">
    <property type="entry name" value="ARAC-FAMILY TRANSCRIPTIONAL REGULATOR"/>
    <property type="match status" value="1"/>
</dbReference>
<dbReference type="Gene3D" id="3.40.50.10070">
    <property type="entry name" value="TolB, N-terminal domain"/>
    <property type="match status" value="1"/>
</dbReference>
<dbReference type="GO" id="GO:0003700">
    <property type="term" value="F:DNA-binding transcription factor activity"/>
    <property type="evidence" value="ECO:0007669"/>
    <property type="project" value="InterPro"/>
</dbReference>
<dbReference type="InterPro" id="IPR018060">
    <property type="entry name" value="HTH_AraC"/>
</dbReference>
<dbReference type="SMART" id="SM00342">
    <property type="entry name" value="HTH_ARAC"/>
    <property type="match status" value="1"/>
</dbReference>
<evidence type="ECO:0000256" key="3">
    <source>
        <dbReference type="ARBA" id="ARBA00023163"/>
    </source>
</evidence>
<dbReference type="GO" id="GO:0043565">
    <property type="term" value="F:sequence-specific DNA binding"/>
    <property type="evidence" value="ECO:0007669"/>
    <property type="project" value="InterPro"/>
</dbReference>
<dbReference type="Pfam" id="PF12833">
    <property type="entry name" value="HTH_18"/>
    <property type="match status" value="1"/>
</dbReference>
<dbReference type="InterPro" id="IPR019734">
    <property type="entry name" value="TPR_rpt"/>
</dbReference>
<keyword evidence="4" id="KW-0802">TPR repeat</keyword>
<dbReference type="Proteomes" id="UP000598820">
    <property type="component" value="Unassembled WGS sequence"/>
</dbReference>
<proteinExistence type="predicted"/>